<evidence type="ECO:0000256" key="7">
    <source>
        <dbReference type="ARBA" id="ARBA00023136"/>
    </source>
</evidence>
<gene>
    <name evidence="9" type="primary">xrtF</name>
    <name evidence="9" type="ORF">DQQ10_10260</name>
</gene>
<keyword evidence="2" id="KW-1003">Cell membrane</keyword>
<feature type="transmembrane region" description="Helical" evidence="8">
    <location>
        <begin position="112"/>
        <end position="136"/>
    </location>
</feature>
<reference evidence="9 10" key="1">
    <citation type="submission" date="2018-06" db="EMBL/GenBank/DDBJ databases">
        <title>Chryseolinea flavus sp. nov., a member of the phylum Bacteroidetes isolated from soil.</title>
        <authorList>
            <person name="Li Y."/>
            <person name="Wang J."/>
        </authorList>
    </citation>
    <scope>NUCLEOTIDE SEQUENCE [LARGE SCALE GENOMIC DNA]</scope>
    <source>
        <strain evidence="9 10">SDU1-6</strain>
    </source>
</reference>
<accession>A0A364Y4N3</accession>
<evidence type="ECO:0000256" key="8">
    <source>
        <dbReference type="SAM" id="Phobius"/>
    </source>
</evidence>
<sequence length="180" mass="20692">MAAFHWKDFKPTIFFIGKFLGVYLLGNLLYGTFITTYHPAADPITVFVTNQTTAIIDVIASPVSCYPSSTSPSVVIRQDRPIVSVFEGCNGFNVMIVFLAFTVAIGEFNRKMWWFVPGGILLIHAINLFRIGLLFFISRDYPHNLYFFHKYLLTALVYGAIFLLWFIWLRVNKKLKHEPN</sequence>
<evidence type="ECO:0000256" key="5">
    <source>
        <dbReference type="ARBA" id="ARBA00022801"/>
    </source>
</evidence>
<comment type="subcellular location">
    <subcellularLocation>
        <location evidence="1">Cell membrane</location>
        <topology evidence="1">Multi-pass membrane protein</topology>
    </subcellularLocation>
</comment>
<dbReference type="GO" id="GO:0008233">
    <property type="term" value="F:peptidase activity"/>
    <property type="evidence" value="ECO:0007669"/>
    <property type="project" value="UniProtKB-KW"/>
</dbReference>
<dbReference type="NCBIfam" id="TIGR04128">
    <property type="entry name" value="exoso_Fjoh_1448"/>
    <property type="match status" value="1"/>
</dbReference>
<feature type="transmembrane region" description="Helical" evidence="8">
    <location>
        <begin position="148"/>
        <end position="169"/>
    </location>
</feature>
<evidence type="ECO:0000256" key="1">
    <source>
        <dbReference type="ARBA" id="ARBA00004651"/>
    </source>
</evidence>
<dbReference type="NCBIfam" id="TIGR04178">
    <property type="entry name" value="exo_archaeo"/>
    <property type="match status" value="1"/>
</dbReference>
<evidence type="ECO:0000256" key="4">
    <source>
        <dbReference type="ARBA" id="ARBA00022692"/>
    </source>
</evidence>
<keyword evidence="7 8" id="KW-0472">Membrane</keyword>
<dbReference type="GO" id="GO:0005886">
    <property type="term" value="C:plasma membrane"/>
    <property type="evidence" value="ECO:0007669"/>
    <property type="project" value="UniProtKB-SubCell"/>
</dbReference>
<evidence type="ECO:0000256" key="3">
    <source>
        <dbReference type="ARBA" id="ARBA00022670"/>
    </source>
</evidence>
<dbReference type="Proteomes" id="UP000251889">
    <property type="component" value="Unassembled WGS sequence"/>
</dbReference>
<feature type="transmembrane region" description="Helical" evidence="8">
    <location>
        <begin position="12"/>
        <end position="33"/>
    </location>
</feature>
<dbReference type="RefSeq" id="WP_112746770.1">
    <property type="nucleotide sequence ID" value="NZ_QMFY01000004.1"/>
</dbReference>
<dbReference type="GO" id="GO:0006508">
    <property type="term" value="P:proteolysis"/>
    <property type="evidence" value="ECO:0007669"/>
    <property type="project" value="UniProtKB-KW"/>
</dbReference>
<dbReference type="InterPro" id="IPR019127">
    <property type="entry name" value="Exosortase"/>
</dbReference>
<dbReference type="InterPro" id="IPR026392">
    <property type="entry name" value="Exo/Archaeosortase_dom"/>
</dbReference>
<dbReference type="AlphaFoldDB" id="A0A364Y4N3"/>
<comment type="caution">
    <text evidence="9">The sequence shown here is derived from an EMBL/GenBank/DDBJ whole genome shotgun (WGS) entry which is preliminary data.</text>
</comment>
<evidence type="ECO:0000313" key="10">
    <source>
        <dbReference type="Proteomes" id="UP000251889"/>
    </source>
</evidence>
<dbReference type="EMBL" id="QMFY01000004">
    <property type="protein sequence ID" value="RAW01284.1"/>
    <property type="molecule type" value="Genomic_DNA"/>
</dbReference>
<keyword evidence="10" id="KW-1185">Reference proteome</keyword>
<keyword evidence="3" id="KW-0645">Protease</keyword>
<name>A0A364Y4N3_9BACT</name>
<dbReference type="OrthoDB" id="678161at2"/>
<dbReference type="Pfam" id="PF09721">
    <property type="entry name" value="Exosortase_EpsH"/>
    <property type="match status" value="1"/>
</dbReference>
<protein>
    <submittedName>
        <fullName evidence="9">Exosortase family protein XrtF</fullName>
    </submittedName>
</protein>
<evidence type="ECO:0000313" key="9">
    <source>
        <dbReference type="EMBL" id="RAW01284.1"/>
    </source>
</evidence>
<keyword evidence="5" id="KW-0378">Hydrolase</keyword>
<evidence type="ECO:0000256" key="6">
    <source>
        <dbReference type="ARBA" id="ARBA00022989"/>
    </source>
</evidence>
<feature type="transmembrane region" description="Helical" evidence="8">
    <location>
        <begin position="82"/>
        <end position="105"/>
    </location>
</feature>
<keyword evidence="6 8" id="KW-1133">Transmembrane helix</keyword>
<evidence type="ECO:0000256" key="2">
    <source>
        <dbReference type="ARBA" id="ARBA00022475"/>
    </source>
</evidence>
<proteinExistence type="predicted"/>
<organism evidence="9 10">
    <name type="scientific">Pseudochryseolinea flava</name>
    <dbReference type="NCBI Taxonomy" id="2059302"/>
    <lineage>
        <taxon>Bacteria</taxon>
        <taxon>Pseudomonadati</taxon>
        <taxon>Bacteroidota</taxon>
        <taxon>Cytophagia</taxon>
        <taxon>Cytophagales</taxon>
        <taxon>Fulvivirgaceae</taxon>
        <taxon>Pseudochryseolinea</taxon>
    </lineage>
</organism>
<dbReference type="InterPro" id="IPR026323">
    <property type="entry name" value="Exosortase-related_prot_XrtF"/>
</dbReference>
<keyword evidence="4 8" id="KW-0812">Transmembrane</keyword>